<evidence type="ECO:0000313" key="3">
    <source>
        <dbReference type="EMBL" id="SPT69815.1"/>
    </source>
</evidence>
<dbReference type="SUPFAM" id="SSF52540">
    <property type="entry name" value="P-loop containing nucleoside triphosphate hydrolases"/>
    <property type="match status" value="1"/>
</dbReference>
<name>A0A2X0VAH0_9GAMM</name>
<comment type="similarity">
    <text evidence="1">Belongs to the GSP E family.</text>
</comment>
<sequence>MSDIKNLGESFLKSRLGDDLCSILEDENIEEIMLNADGSVFIEARGCGMHKAMSLDALRSQSIIRTMATFFNTEINAQNAIVSGHMPFYNARFEGVLPPLVKAPCFSIRKHGSLSLSLEMLKDNGMLTDRQLEILCKALSDRRSVIICGETSSGKTTLVNAMLNELLTIAPYDRLLLLEDTPELTLSCDNHICLYANDASDMSALVRQALRLRPDRIIVGEVRGAEALDLIDALSTGHSGGLCTLHAGSIEQALMRLVLLISRHKSAPRLIEPFLTQALDLIVILKTRPVRHIADIACVTGYDNGRFIYHSIV</sequence>
<dbReference type="Proteomes" id="UP000250086">
    <property type="component" value="Unassembled WGS sequence"/>
</dbReference>
<protein>
    <submittedName>
        <fullName evidence="3">Type IV secretion system protein virB11</fullName>
    </submittedName>
</protein>
<evidence type="ECO:0000313" key="4">
    <source>
        <dbReference type="Proteomes" id="UP000250086"/>
    </source>
</evidence>
<dbReference type="AlphaFoldDB" id="A0A2X0VAH0"/>
<organism evidence="3 4">
    <name type="scientific">Anaerobiospirillum thomasii</name>
    <dbReference type="NCBI Taxonomy" id="179995"/>
    <lineage>
        <taxon>Bacteria</taxon>
        <taxon>Pseudomonadati</taxon>
        <taxon>Pseudomonadota</taxon>
        <taxon>Gammaproteobacteria</taxon>
        <taxon>Aeromonadales</taxon>
        <taxon>Succinivibrionaceae</taxon>
        <taxon>Anaerobiospirillum</taxon>
    </lineage>
</organism>
<dbReference type="InterPro" id="IPR027417">
    <property type="entry name" value="P-loop_NTPase"/>
</dbReference>
<reference evidence="3 4" key="1">
    <citation type="submission" date="2018-06" db="EMBL/GenBank/DDBJ databases">
        <authorList>
            <consortium name="Pathogen Informatics"/>
            <person name="Doyle S."/>
        </authorList>
    </citation>
    <scope>NUCLEOTIDE SEQUENCE [LARGE SCALE GENOMIC DNA]</scope>
    <source>
        <strain evidence="3 4">NCTC13093</strain>
    </source>
</reference>
<dbReference type="CDD" id="cd01130">
    <property type="entry name" value="VirB11-like_ATPase"/>
    <property type="match status" value="1"/>
</dbReference>
<dbReference type="EMBL" id="UAPV01000001">
    <property type="protein sequence ID" value="SPT69815.1"/>
    <property type="molecule type" value="Genomic_DNA"/>
</dbReference>
<dbReference type="Gene3D" id="3.40.50.300">
    <property type="entry name" value="P-loop containing nucleotide triphosphate hydrolases"/>
    <property type="match status" value="1"/>
</dbReference>
<dbReference type="GO" id="GO:0016887">
    <property type="term" value="F:ATP hydrolysis activity"/>
    <property type="evidence" value="ECO:0007669"/>
    <property type="project" value="InterPro"/>
</dbReference>
<proteinExistence type="inferred from homology"/>
<gene>
    <name evidence="3" type="ORF">NCTC13093_01202</name>
</gene>
<accession>A0A2X0VAH0</accession>
<feature type="domain" description="Bacterial type II secretion system protein E" evidence="2">
    <location>
        <begin position="93"/>
        <end position="283"/>
    </location>
</feature>
<keyword evidence="4" id="KW-1185">Reference proteome</keyword>
<dbReference type="Pfam" id="PF00437">
    <property type="entry name" value="T2SSE"/>
    <property type="match status" value="1"/>
</dbReference>
<dbReference type="InterPro" id="IPR001482">
    <property type="entry name" value="T2SS/T4SS_dom"/>
</dbReference>
<dbReference type="Gene3D" id="3.30.450.90">
    <property type="match status" value="1"/>
</dbReference>
<dbReference type="InterPro" id="IPR050921">
    <property type="entry name" value="T4SS_GSP_E_ATPase"/>
</dbReference>
<dbReference type="PANTHER" id="PTHR30486">
    <property type="entry name" value="TWITCHING MOTILITY PROTEIN PILT"/>
    <property type="match status" value="1"/>
</dbReference>
<evidence type="ECO:0000256" key="1">
    <source>
        <dbReference type="ARBA" id="ARBA00006611"/>
    </source>
</evidence>
<evidence type="ECO:0000259" key="2">
    <source>
        <dbReference type="Pfam" id="PF00437"/>
    </source>
</evidence>
<dbReference type="PANTHER" id="PTHR30486:SF6">
    <property type="entry name" value="TYPE IV PILUS RETRACTATION ATPASE PILT"/>
    <property type="match status" value="1"/>
</dbReference>
<dbReference type="RefSeq" id="WP_113743954.1">
    <property type="nucleotide sequence ID" value="NZ_UAPV01000001.1"/>
</dbReference>